<dbReference type="KEGG" id="gmw:113517796"/>
<evidence type="ECO:0000313" key="2">
    <source>
        <dbReference type="Proteomes" id="UP001652740"/>
    </source>
</evidence>
<dbReference type="RefSeq" id="XP_031769224.2">
    <property type="nucleotide sequence ID" value="XM_031913364.2"/>
</dbReference>
<evidence type="ECO:0000256" key="1">
    <source>
        <dbReference type="SAM" id="MobiDB-lite"/>
    </source>
</evidence>
<feature type="compositionally biased region" description="Low complexity" evidence="1">
    <location>
        <begin position="52"/>
        <end position="63"/>
    </location>
</feature>
<feature type="compositionally biased region" description="Acidic residues" evidence="1">
    <location>
        <begin position="76"/>
        <end position="92"/>
    </location>
</feature>
<reference evidence="3" key="1">
    <citation type="submission" date="2025-08" db="UniProtKB">
        <authorList>
            <consortium name="RefSeq"/>
        </authorList>
    </citation>
    <scope>IDENTIFICATION</scope>
    <source>
        <tissue evidence="3">Whole larvae</tissue>
    </source>
</reference>
<feature type="compositionally biased region" description="Low complexity" evidence="1">
    <location>
        <begin position="121"/>
        <end position="136"/>
    </location>
</feature>
<evidence type="ECO:0000313" key="3">
    <source>
        <dbReference type="RefSeq" id="XP_031769224.2"/>
    </source>
</evidence>
<feature type="region of interest" description="Disordered" evidence="1">
    <location>
        <begin position="26"/>
        <end position="149"/>
    </location>
</feature>
<dbReference type="InParanoid" id="A0A6J3CDP8"/>
<gene>
    <name evidence="3" type="primary">LOC113517796</name>
</gene>
<dbReference type="Proteomes" id="UP001652740">
    <property type="component" value="Unplaced"/>
</dbReference>
<proteinExistence type="predicted"/>
<name>A0A6J3CDP8_GALME</name>
<sequence>MSAPRRSSMFRKHTLHGRTAKILALVPIQHAPSDTSDRSDMDNELADLHTPSLASSSSPSLDSSLERMHILSSSEPDAEDHDTGDDPPEFDFTETSLQLTPVLRQICPATPTREPNYENIPSLSSIPSLPSEGPLSTPESATRKTRAQRHITPVLAKRRKKVPKFVLTYKWKKKSPSVTKLQLKKTKTII</sequence>
<accession>A0A6J3CDP8</accession>
<organism evidence="2 3">
    <name type="scientific">Galleria mellonella</name>
    <name type="common">Greater wax moth</name>
    <dbReference type="NCBI Taxonomy" id="7137"/>
    <lineage>
        <taxon>Eukaryota</taxon>
        <taxon>Metazoa</taxon>
        <taxon>Ecdysozoa</taxon>
        <taxon>Arthropoda</taxon>
        <taxon>Hexapoda</taxon>
        <taxon>Insecta</taxon>
        <taxon>Pterygota</taxon>
        <taxon>Neoptera</taxon>
        <taxon>Endopterygota</taxon>
        <taxon>Lepidoptera</taxon>
        <taxon>Glossata</taxon>
        <taxon>Ditrysia</taxon>
        <taxon>Pyraloidea</taxon>
        <taxon>Pyralidae</taxon>
        <taxon>Galleriinae</taxon>
        <taxon>Galleria</taxon>
    </lineage>
</organism>
<keyword evidence="2" id="KW-1185">Reference proteome</keyword>
<protein>
    <submittedName>
        <fullName evidence="3">Uncharacterized protein LOC113517796</fullName>
    </submittedName>
</protein>
<dbReference type="GeneID" id="113517796"/>
<dbReference type="AlphaFoldDB" id="A0A6J3CDP8"/>